<reference evidence="2 3" key="1">
    <citation type="journal article" date="2015" name="Nature">
        <title>rRNA introns, odd ribosomes, and small enigmatic genomes across a large radiation of phyla.</title>
        <authorList>
            <person name="Brown C.T."/>
            <person name="Hug L.A."/>
            <person name="Thomas B.C."/>
            <person name="Sharon I."/>
            <person name="Castelle C.J."/>
            <person name="Singh A."/>
            <person name="Wilkins M.J."/>
            <person name="Williams K.H."/>
            <person name="Banfield J.F."/>
        </authorList>
    </citation>
    <scope>NUCLEOTIDE SEQUENCE [LARGE SCALE GENOMIC DNA]</scope>
</reference>
<evidence type="ECO:0000313" key="2">
    <source>
        <dbReference type="EMBL" id="KKP60190.1"/>
    </source>
</evidence>
<dbReference type="STRING" id="1618484.UR56_C0028G0005"/>
<dbReference type="InterPro" id="IPR012340">
    <property type="entry name" value="NA-bd_OB-fold"/>
</dbReference>
<dbReference type="SUPFAM" id="SSF50249">
    <property type="entry name" value="Nucleic acid-binding proteins"/>
    <property type="match status" value="1"/>
</dbReference>
<dbReference type="Pfam" id="PF01796">
    <property type="entry name" value="OB_ChsH2_C"/>
    <property type="match status" value="1"/>
</dbReference>
<accession>A0A0G0D9Z2</accession>
<sequence>MVINGRDKAMPCLYKYIMISPIKIWRRQKEIRKIIGKKGKVLVWTKIYTPGADFKKYAPYPVVLVELKNKEKIYGQLVDYEDSDLKTGKKVVSVLRKVRSSSEEGVIAYGVKFKPL</sequence>
<feature type="domain" description="ChsH2 C-terminal OB-fold" evidence="1">
    <location>
        <begin position="36"/>
        <end position="94"/>
    </location>
</feature>
<name>A0A0G0D9Z2_9BACT</name>
<dbReference type="Proteomes" id="UP000034004">
    <property type="component" value="Unassembled WGS sequence"/>
</dbReference>
<comment type="caution">
    <text evidence="2">The sequence shown here is derived from an EMBL/GenBank/DDBJ whole genome shotgun (WGS) entry which is preliminary data.</text>
</comment>
<evidence type="ECO:0000259" key="1">
    <source>
        <dbReference type="Pfam" id="PF01796"/>
    </source>
</evidence>
<dbReference type="InterPro" id="IPR002878">
    <property type="entry name" value="ChsH2_C"/>
</dbReference>
<organism evidence="2 3">
    <name type="scientific">Candidatus Roizmanbacteria bacterium GW2011_GWC2_34_23</name>
    <dbReference type="NCBI Taxonomy" id="1618484"/>
    <lineage>
        <taxon>Bacteria</taxon>
        <taxon>Candidatus Roizmaniibacteriota</taxon>
    </lineage>
</organism>
<dbReference type="AlphaFoldDB" id="A0A0G0D9Z2"/>
<dbReference type="EMBL" id="LBPR01000028">
    <property type="protein sequence ID" value="KKP60190.1"/>
    <property type="molecule type" value="Genomic_DNA"/>
</dbReference>
<evidence type="ECO:0000313" key="3">
    <source>
        <dbReference type="Proteomes" id="UP000034004"/>
    </source>
</evidence>
<proteinExistence type="predicted"/>
<protein>
    <submittedName>
        <fullName evidence="2">Protein AcaC</fullName>
    </submittedName>
</protein>
<gene>
    <name evidence="2" type="ORF">UR56_C0028G0005</name>
</gene>